<dbReference type="InterPro" id="IPR025526">
    <property type="entry name" value="DsrC-like_dom_sf"/>
</dbReference>
<evidence type="ECO:0000313" key="5">
    <source>
        <dbReference type="Proteomes" id="UP000178885"/>
    </source>
</evidence>
<keyword evidence="3" id="KW-0963">Cytoplasm</keyword>
<comment type="caution">
    <text evidence="4">The sequence shown here is derived from an EMBL/GenBank/DDBJ whole genome shotgun (WGS) entry which is preliminary data.</text>
</comment>
<name>A0A1F6TNS0_9PROT</name>
<dbReference type="InterPro" id="IPR007453">
    <property type="entry name" value="DsrC/TusE"/>
</dbReference>
<dbReference type="PANTHER" id="PTHR37010:SF1">
    <property type="entry name" value="SULFURTRANSFERASE TUSE"/>
    <property type="match status" value="1"/>
</dbReference>
<comment type="similarity">
    <text evidence="2">Belongs to the DsrC/TusE family.</text>
</comment>
<dbReference type="Pfam" id="PF04358">
    <property type="entry name" value="DsrC"/>
    <property type="match status" value="1"/>
</dbReference>
<evidence type="ECO:0008006" key="6">
    <source>
        <dbReference type="Google" id="ProtNLM"/>
    </source>
</evidence>
<evidence type="ECO:0000256" key="2">
    <source>
        <dbReference type="ARBA" id="ARBA00005718"/>
    </source>
</evidence>
<dbReference type="AlphaFoldDB" id="A0A1F6TNS0"/>
<gene>
    <name evidence="4" type="ORF">A2151_02365</name>
</gene>
<evidence type="ECO:0000256" key="1">
    <source>
        <dbReference type="ARBA" id="ARBA00004496"/>
    </source>
</evidence>
<dbReference type="Proteomes" id="UP000178885">
    <property type="component" value="Unassembled WGS sequence"/>
</dbReference>
<dbReference type="STRING" id="1817760.A2151_02365"/>
<proteinExistence type="inferred from homology"/>
<dbReference type="Gene3D" id="1.10.10.370">
    <property type="entry name" value="DsrC-like protein, C-terminal domain"/>
    <property type="match status" value="1"/>
</dbReference>
<protein>
    <recommendedName>
        <fullName evidence="6">Sulfite reductase</fullName>
    </recommendedName>
</protein>
<dbReference type="InterPro" id="IPR042072">
    <property type="entry name" value="DsrC-like_C"/>
</dbReference>
<dbReference type="EMBL" id="MFSU01000075">
    <property type="protein sequence ID" value="OGI46745.1"/>
    <property type="molecule type" value="Genomic_DNA"/>
</dbReference>
<reference evidence="4 5" key="1">
    <citation type="journal article" date="2016" name="Nat. Commun.">
        <title>Thousands of microbial genomes shed light on interconnected biogeochemical processes in an aquifer system.</title>
        <authorList>
            <person name="Anantharaman K."/>
            <person name="Brown C.T."/>
            <person name="Hug L.A."/>
            <person name="Sharon I."/>
            <person name="Castelle C.J."/>
            <person name="Probst A.J."/>
            <person name="Thomas B.C."/>
            <person name="Singh A."/>
            <person name="Wilkins M.J."/>
            <person name="Karaoz U."/>
            <person name="Brodie E.L."/>
            <person name="Williams K.H."/>
            <person name="Hubbard S.S."/>
            <person name="Banfield J.F."/>
        </authorList>
    </citation>
    <scope>NUCLEOTIDE SEQUENCE [LARGE SCALE GENOMIC DNA]</scope>
</reference>
<organism evidence="4 5">
    <name type="scientific">Candidatus Muproteobacteria bacterium RBG_16_65_34</name>
    <dbReference type="NCBI Taxonomy" id="1817760"/>
    <lineage>
        <taxon>Bacteria</taxon>
        <taxon>Pseudomonadati</taxon>
        <taxon>Pseudomonadota</taxon>
        <taxon>Candidatus Muproteobacteria</taxon>
    </lineage>
</organism>
<accession>A0A1F6TNS0</accession>
<dbReference type="SUPFAM" id="SSF69721">
    <property type="entry name" value="DsrC, the gamma subunit of dissimilatory sulfite reductase"/>
    <property type="match status" value="1"/>
</dbReference>
<dbReference type="NCBIfam" id="TIGR03342">
    <property type="entry name" value="dsrC_tusE_dsvC"/>
    <property type="match status" value="1"/>
</dbReference>
<dbReference type="PANTHER" id="PTHR37010">
    <property type="entry name" value="SULFURTRANSFERASE TUSE"/>
    <property type="match status" value="1"/>
</dbReference>
<evidence type="ECO:0000313" key="4">
    <source>
        <dbReference type="EMBL" id="OGI46745.1"/>
    </source>
</evidence>
<comment type="subcellular location">
    <subcellularLocation>
        <location evidence="1">Cytoplasm</location>
    </subcellularLocation>
</comment>
<dbReference type="PIRSF" id="PIRSF006223">
    <property type="entry name" value="DsrC_TusE"/>
    <property type="match status" value="1"/>
</dbReference>
<dbReference type="GO" id="GO:0002143">
    <property type="term" value="P:tRNA wobble position uridine thiolation"/>
    <property type="evidence" value="ECO:0007669"/>
    <property type="project" value="TreeGrafter"/>
</dbReference>
<sequence>MKFIIDEEANASDPAGHLMGLEEWSEIVARKLAAEEGIELTPRHWEIVHFLREHYKEHGSIHNARVLLNLLAEKFAKEQGMRQLYLLFPKGPVRQASRIAGLPLPAYSADFSFGSVR</sequence>
<evidence type="ECO:0000256" key="3">
    <source>
        <dbReference type="ARBA" id="ARBA00022490"/>
    </source>
</evidence>
<dbReference type="GO" id="GO:0005737">
    <property type="term" value="C:cytoplasm"/>
    <property type="evidence" value="ECO:0007669"/>
    <property type="project" value="UniProtKB-SubCell"/>
</dbReference>
<dbReference type="GO" id="GO:0097163">
    <property type="term" value="F:sulfur carrier activity"/>
    <property type="evidence" value="ECO:0007669"/>
    <property type="project" value="TreeGrafter"/>
</dbReference>